<accession>A0AAW0FWX9</accession>
<evidence type="ECO:0000256" key="1">
    <source>
        <dbReference type="SAM" id="MobiDB-lite"/>
    </source>
</evidence>
<sequence>MFFSDLGDFYQDLMLVYLASARHKEKYLKHRSDIMSNLRDHPNRFYNLIEDPESDWNDGSAVPDQYLPQNQNQNVLTISVGMQEASETGPWPGSGAPDSPSSRGSRKRSYSDSAEDDETTSNHNRLLTIPEENAESEEIMHDGGIARTIQHIAKKARRWFGSS</sequence>
<keyword evidence="3" id="KW-1185">Reference proteome</keyword>
<dbReference type="AlphaFoldDB" id="A0AAW0FWX9"/>
<protein>
    <submittedName>
        <fullName evidence="2">Uncharacterized protein</fullName>
    </submittedName>
</protein>
<gene>
    <name evidence="2" type="ORF">QCA50_014699</name>
</gene>
<feature type="region of interest" description="Disordered" evidence="1">
    <location>
        <begin position="78"/>
        <end position="142"/>
    </location>
</feature>
<evidence type="ECO:0000313" key="3">
    <source>
        <dbReference type="Proteomes" id="UP001385951"/>
    </source>
</evidence>
<evidence type="ECO:0000313" key="2">
    <source>
        <dbReference type="EMBL" id="KAK7682113.1"/>
    </source>
</evidence>
<reference evidence="2 3" key="1">
    <citation type="submission" date="2022-09" db="EMBL/GenBank/DDBJ databases">
        <authorList>
            <person name="Palmer J.M."/>
        </authorList>
    </citation>
    <scope>NUCLEOTIDE SEQUENCE [LARGE SCALE GENOMIC DNA]</scope>
    <source>
        <strain evidence="2 3">DSM 7382</strain>
    </source>
</reference>
<dbReference type="EMBL" id="JASBNA010000037">
    <property type="protein sequence ID" value="KAK7682113.1"/>
    <property type="molecule type" value="Genomic_DNA"/>
</dbReference>
<proteinExistence type="predicted"/>
<dbReference type="Proteomes" id="UP001385951">
    <property type="component" value="Unassembled WGS sequence"/>
</dbReference>
<organism evidence="2 3">
    <name type="scientific">Cerrena zonata</name>
    <dbReference type="NCBI Taxonomy" id="2478898"/>
    <lineage>
        <taxon>Eukaryota</taxon>
        <taxon>Fungi</taxon>
        <taxon>Dikarya</taxon>
        <taxon>Basidiomycota</taxon>
        <taxon>Agaricomycotina</taxon>
        <taxon>Agaricomycetes</taxon>
        <taxon>Polyporales</taxon>
        <taxon>Cerrenaceae</taxon>
        <taxon>Cerrena</taxon>
    </lineage>
</organism>
<name>A0AAW0FWX9_9APHY</name>
<comment type="caution">
    <text evidence="2">The sequence shown here is derived from an EMBL/GenBank/DDBJ whole genome shotgun (WGS) entry which is preliminary data.</text>
</comment>